<comment type="similarity">
    <text evidence="1 4">Belongs to the short-chain dehydrogenases/reductases (SDR) family.</text>
</comment>
<keyword evidence="2" id="KW-0521">NADP</keyword>
<dbReference type="PRINTS" id="PR00080">
    <property type="entry name" value="SDRFAMILY"/>
</dbReference>
<dbReference type="PANTHER" id="PTHR43180">
    <property type="entry name" value="3-OXOACYL-(ACYL-CARRIER-PROTEIN) REDUCTASE (AFU_ORTHOLOGUE AFUA_6G11210)"/>
    <property type="match status" value="1"/>
</dbReference>
<organism evidence="5 6">
    <name type="scientific">Hyaloscypha hepaticicola</name>
    <dbReference type="NCBI Taxonomy" id="2082293"/>
    <lineage>
        <taxon>Eukaryota</taxon>
        <taxon>Fungi</taxon>
        <taxon>Dikarya</taxon>
        <taxon>Ascomycota</taxon>
        <taxon>Pezizomycotina</taxon>
        <taxon>Leotiomycetes</taxon>
        <taxon>Helotiales</taxon>
        <taxon>Hyaloscyphaceae</taxon>
        <taxon>Hyaloscypha</taxon>
    </lineage>
</organism>
<keyword evidence="6" id="KW-1185">Reference proteome</keyword>
<dbReference type="Pfam" id="PF00106">
    <property type="entry name" value="adh_short"/>
    <property type="match status" value="1"/>
</dbReference>
<protein>
    <submittedName>
        <fullName evidence="5">NAD(P)-binding protein</fullName>
    </submittedName>
</protein>
<dbReference type="InterPro" id="IPR036291">
    <property type="entry name" value="NAD(P)-bd_dom_sf"/>
</dbReference>
<evidence type="ECO:0000256" key="2">
    <source>
        <dbReference type="ARBA" id="ARBA00022857"/>
    </source>
</evidence>
<dbReference type="InterPro" id="IPR020904">
    <property type="entry name" value="Sc_DH/Rdtase_CS"/>
</dbReference>
<dbReference type="STRING" id="1745343.A0A2J6PJS5"/>
<keyword evidence="3" id="KW-0560">Oxidoreductase</keyword>
<evidence type="ECO:0000313" key="5">
    <source>
        <dbReference type="EMBL" id="PMD14283.1"/>
    </source>
</evidence>
<reference evidence="5 6" key="1">
    <citation type="submission" date="2016-05" db="EMBL/GenBank/DDBJ databases">
        <title>A degradative enzymes factory behind the ericoid mycorrhizal symbiosis.</title>
        <authorList>
            <consortium name="DOE Joint Genome Institute"/>
            <person name="Martino E."/>
            <person name="Morin E."/>
            <person name="Grelet G."/>
            <person name="Kuo A."/>
            <person name="Kohler A."/>
            <person name="Daghino S."/>
            <person name="Barry K."/>
            <person name="Choi C."/>
            <person name="Cichocki N."/>
            <person name="Clum A."/>
            <person name="Copeland A."/>
            <person name="Hainaut M."/>
            <person name="Haridas S."/>
            <person name="Labutti K."/>
            <person name="Lindquist E."/>
            <person name="Lipzen A."/>
            <person name="Khouja H.-R."/>
            <person name="Murat C."/>
            <person name="Ohm R."/>
            <person name="Olson A."/>
            <person name="Spatafora J."/>
            <person name="Veneault-Fourrey C."/>
            <person name="Henrissat B."/>
            <person name="Grigoriev I."/>
            <person name="Martin F."/>
            <person name="Perotto S."/>
        </authorList>
    </citation>
    <scope>NUCLEOTIDE SEQUENCE [LARGE SCALE GENOMIC DNA]</scope>
    <source>
        <strain evidence="5 6">UAMH 7357</strain>
    </source>
</reference>
<proteinExistence type="inferred from homology"/>
<accession>A0A2J6PJS5</accession>
<dbReference type="Gene3D" id="3.40.50.720">
    <property type="entry name" value="NAD(P)-binding Rossmann-like Domain"/>
    <property type="match status" value="1"/>
</dbReference>
<evidence type="ECO:0000256" key="4">
    <source>
        <dbReference type="RuleBase" id="RU000363"/>
    </source>
</evidence>
<dbReference type="PROSITE" id="PS00061">
    <property type="entry name" value="ADH_SHORT"/>
    <property type="match status" value="1"/>
</dbReference>
<dbReference type="Proteomes" id="UP000235672">
    <property type="component" value="Unassembled WGS sequence"/>
</dbReference>
<dbReference type="OrthoDB" id="5371740at2759"/>
<dbReference type="AlphaFoldDB" id="A0A2J6PJS5"/>
<gene>
    <name evidence="5" type="ORF">NA56DRAFT_651046</name>
</gene>
<dbReference type="SUPFAM" id="SSF51735">
    <property type="entry name" value="NAD(P)-binding Rossmann-fold domains"/>
    <property type="match status" value="1"/>
</dbReference>
<name>A0A2J6PJS5_9HELO</name>
<dbReference type="PRINTS" id="PR00081">
    <property type="entry name" value="GDHRDH"/>
</dbReference>
<evidence type="ECO:0000256" key="3">
    <source>
        <dbReference type="ARBA" id="ARBA00023002"/>
    </source>
</evidence>
<sequence>MAHLSINPDLLSTLKDKVVVLTGGATGIGRSTVKLFYQHGAKIIFGDVADVHGTSLEKELGSERAVFIHCDTTSYSSQLNLFKTAIQKWGRIDIAVANAGISLPADPFSPDADIEKEFSTAEIDVNLKGPLITSRIGLHFLRKNGREGGDLILVSSIAGWKECTGLVAYTASKHGVVGIMRGLHLSAVKEGVRINVICPWMTKTGMVKGIERGWKEQGLPENEPEDVGKAIVLCATANRGDGKHKGAVTPFAGKIVWVAGGESYEIEDNLQRLEPEWLGKENAEVLKRGQDFLMAEGTSWDTAKAKN</sequence>
<evidence type="ECO:0000313" key="6">
    <source>
        <dbReference type="Proteomes" id="UP000235672"/>
    </source>
</evidence>
<evidence type="ECO:0000256" key="1">
    <source>
        <dbReference type="ARBA" id="ARBA00006484"/>
    </source>
</evidence>
<dbReference type="PANTHER" id="PTHR43180:SF86">
    <property type="entry name" value="DEHYDROGENASE, PUTATIVE (AFU_ORTHOLOGUE AFUA_3G00290)-RELATED"/>
    <property type="match status" value="1"/>
</dbReference>
<dbReference type="InterPro" id="IPR002347">
    <property type="entry name" value="SDR_fam"/>
</dbReference>
<dbReference type="GO" id="GO:0016491">
    <property type="term" value="F:oxidoreductase activity"/>
    <property type="evidence" value="ECO:0007669"/>
    <property type="project" value="UniProtKB-KW"/>
</dbReference>
<dbReference type="EMBL" id="KZ613523">
    <property type="protein sequence ID" value="PMD14283.1"/>
    <property type="molecule type" value="Genomic_DNA"/>
</dbReference>